<evidence type="ECO:0000256" key="2">
    <source>
        <dbReference type="SAM" id="SignalP"/>
    </source>
</evidence>
<dbReference type="Pfam" id="PF11259">
    <property type="entry name" value="DUF3060"/>
    <property type="match status" value="1"/>
</dbReference>
<feature type="chain" id="PRO_5032687759" evidence="2">
    <location>
        <begin position="25"/>
        <end position="121"/>
    </location>
</feature>
<proteinExistence type="predicted"/>
<dbReference type="PROSITE" id="PS51257">
    <property type="entry name" value="PROKAR_LIPOPROTEIN"/>
    <property type="match status" value="1"/>
</dbReference>
<feature type="region of interest" description="Disordered" evidence="1">
    <location>
        <begin position="97"/>
        <end position="121"/>
    </location>
</feature>
<evidence type="ECO:0000313" key="4">
    <source>
        <dbReference type="Proteomes" id="UP000518300"/>
    </source>
</evidence>
<dbReference type="InterPro" id="IPR021417">
    <property type="entry name" value="DUF3060"/>
</dbReference>
<feature type="compositionally biased region" description="Polar residues" evidence="1">
    <location>
        <begin position="111"/>
        <end position="121"/>
    </location>
</feature>
<keyword evidence="2" id="KW-0732">Signal</keyword>
<feature type="signal peptide" evidence="2">
    <location>
        <begin position="1"/>
        <end position="24"/>
    </location>
</feature>
<evidence type="ECO:0000256" key="1">
    <source>
        <dbReference type="SAM" id="MobiDB-lite"/>
    </source>
</evidence>
<keyword evidence="4" id="KW-1185">Reference proteome</keyword>
<sequence length="121" mass="12271">MSKKLGAAVFAVMACVLGPVTASAEDNEGALIEVTGTGETSTHNCTQGSVVDITGASNTVTLTGDCKSVTVSGSSNTVKIEGVRAIDVTGTANNVTWKRGAGKSKPKISRTGVNNKVTQEK</sequence>
<accession>A0A848LLM2</accession>
<organism evidence="3 4">
    <name type="scientific">Pyxidicoccus fallax</name>
    <dbReference type="NCBI Taxonomy" id="394095"/>
    <lineage>
        <taxon>Bacteria</taxon>
        <taxon>Pseudomonadati</taxon>
        <taxon>Myxococcota</taxon>
        <taxon>Myxococcia</taxon>
        <taxon>Myxococcales</taxon>
        <taxon>Cystobacterineae</taxon>
        <taxon>Myxococcaceae</taxon>
        <taxon>Pyxidicoccus</taxon>
    </lineage>
</organism>
<protein>
    <submittedName>
        <fullName evidence="3">DUF3060 domain-containing protein</fullName>
    </submittedName>
</protein>
<gene>
    <name evidence="3" type="ORF">HG543_27665</name>
</gene>
<name>A0A848LLM2_9BACT</name>
<comment type="caution">
    <text evidence="3">The sequence shown here is derived from an EMBL/GenBank/DDBJ whole genome shotgun (WGS) entry which is preliminary data.</text>
</comment>
<dbReference type="RefSeq" id="WP_169347875.1">
    <property type="nucleotide sequence ID" value="NZ_JABBJJ010000144.1"/>
</dbReference>
<reference evidence="3 4" key="1">
    <citation type="submission" date="2020-04" db="EMBL/GenBank/DDBJ databases">
        <title>Draft genome of Pyxidicoccus fallax type strain.</title>
        <authorList>
            <person name="Whitworth D.E."/>
        </authorList>
    </citation>
    <scope>NUCLEOTIDE SEQUENCE [LARGE SCALE GENOMIC DNA]</scope>
    <source>
        <strain evidence="3 4">DSM 14698</strain>
    </source>
</reference>
<dbReference type="Proteomes" id="UP000518300">
    <property type="component" value="Unassembled WGS sequence"/>
</dbReference>
<evidence type="ECO:0000313" key="3">
    <source>
        <dbReference type="EMBL" id="NMO18611.1"/>
    </source>
</evidence>
<dbReference type="AlphaFoldDB" id="A0A848LLM2"/>
<dbReference type="EMBL" id="JABBJJ010000144">
    <property type="protein sequence ID" value="NMO18611.1"/>
    <property type="molecule type" value="Genomic_DNA"/>
</dbReference>